<organism evidence="1 2">
    <name type="scientific">Evtepia gabavorous</name>
    <dbReference type="NCBI Taxonomy" id="2211183"/>
    <lineage>
        <taxon>Bacteria</taxon>
        <taxon>Bacillati</taxon>
        <taxon>Bacillota</taxon>
        <taxon>Clostridia</taxon>
        <taxon>Eubacteriales</taxon>
        <taxon>Evtepia</taxon>
    </lineage>
</organism>
<comment type="caution">
    <text evidence="1">The sequence shown here is derived from an EMBL/GenBank/DDBJ whole genome shotgun (WGS) entry which is preliminary data.</text>
</comment>
<dbReference type="EMBL" id="QQRQ01000047">
    <property type="protein sequence ID" value="RFT05578.1"/>
    <property type="molecule type" value="Genomic_DNA"/>
</dbReference>
<dbReference type="Proteomes" id="UP000260649">
    <property type="component" value="Unassembled WGS sequence"/>
</dbReference>
<reference evidence="1 2" key="1">
    <citation type="submission" date="2018-07" db="EMBL/GenBank/DDBJ databases">
        <title>GABA Modulating Bacteria of the Human Gut Microbiota.</title>
        <authorList>
            <person name="Strandwitz P."/>
            <person name="Kim K.H."/>
            <person name="Terekhova D."/>
            <person name="Liu J.K."/>
            <person name="Sharma A."/>
            <person name="Levering J."/>
            <person name="Mcdonald D."/>
            <person name="Dietrich D."/>
            <person name="Ramadhar T.R."/>
            <person name="Lekbua A."/>
            <person name="Mroue N."/>
            <person name="Liston C."/>
            <person name="Stewart E.J."/>
            <person name="Dubin M.J."/>
            <person name="Zengler K."/>
            <person name="Knight R."/>
            <person name="Gilbert J.A."/>
            <person name="Clardy J."/>
            <person name="Lewis K."/>
        </authorList>
    </citation>
    <scope>NUCLEOTIDE SEQUENCE [LARGE SCALE GENOMIC DNA]</scope>
    <source>
        <strain evidence="1 2">KLE1738</strain>
    </source>
</reference>
<dbReference type="RefSeq" id="WP_117143001.1">
    <property type="nucleotide sequence ID" value="NZ_QIML01000047.1"/>
</dbReference>
<sequence length="151" mass="15224">MTLNVPANTTLTIAAAQTNDVTINVAKGATLKVPNGTLVGANGAFTAAGDVTVNTASGKTQISSAADLTLNSNVSLQNGDKITLTGSAKLLAKQAGITLHIVNSGNVSVMVNNFYNDTSDATADGVANENCTYTWTASGTGSLTSDGWVKT</sequence>
<dbReference type="GeneID" id="97996430"/>
<gene>
    <name evidence="1" type="ORF">DV520_11885</name>
</gene>
<dbReference type="AlphaFoldDB" id="A0A3E2B0K0"/>
<name>A0A3E2B0K0_9FIRM</name>
<protein>
    <recommendedName>
        <fullName evidence="3">Carbohydrate-binding domain-containing protein</fullName>
    </recommendedName>
</protein>
<evidence type="ECO:0008006" key="3">
    <source>
        <dbReference type="Google" id="ProtNLM"/>
    </source>
</evidence>
<evidence type="ECO:0000313" key="1">
    <source>
        <dbReference type="EMBL" id="RFT05578.1"/>
    </source>
</evidence>
<proteinExistence type="predicted"/>
<evidence type="ECO:0000313" key="2">
    <source>
        <dbReference type="Proteomes" id="UP000260649"/>
    </source>
</evidence>
<accession>A0A3E2B0K0</accession>
<keyword evidence="2" id="KW-1185">Reference proteome</keyword>